<dbReference type="Proteomes" id="UP000324974">
    <property type="component" value="Chromosome"/>
</dbReference>
<dbReference type="RefSeq" id="WP_149109210.1">
    <property type="nucleotide sequence ID" value="NZ_CP042425.1"/>
</dbReference>
<protein>
    <submittedName>
        <fullName evidence="1">Uncharacterized protein</fullName>
    </submittedName>
</protein>
<reference evidence="2" key="1">
    <citation type="submission" date="2019-08" db="EMBL/GenBank/DDBJ databases">
        <title>Limnoglobus roseus gen. nov., sp. nov., a novel freshwater planctomycete with a giant genome from the family Gemmataceae.</title>
        <authorList>
            <person name="Kulichevskaya I.S."/>
            <person name="Naumoff D.G."/>
            <person name="Miroshnikov K."/>
            <person name="Ivanova A."/>
            <person name="Philippov D.A."/>
            <person name="Hakobyan A."/>
            <person name="Rijpstra I.C."/>
            <person name="Sinninghe Damste J.S."/>
            <person name="Liesack W."/>
            <person name="Dedysh S.N."/>
        </authorList>
    </citation>
    <scope>NUCLEOTIDE SEQUENCE [LARGE SCALE GENOMIC DNA]</scope>
    <source>
        <strain evidence="2">PX52</strain>
    </source>
</reference>
<dbReference type="AlphaFoldDB" id="A0A5C1ABA5"/>
<dbReference type="KEGG" id="lrs:PX52LOC_01180"/>
<evidence type="ECO:0000313" key="1">
    <source>
        <dbReference type="EMBL" id="QEL14308.1"/>
    </source>
</evidence>
<organism evidence="1 2">
    <name type="scientific">Limnoglobus roseus</name>
    <dbReference type="NCBI Taxonomy" id="2598579"/>
    <lineage>
        <taxon>Bacteria</taxon>
        <taxon>Pseudomonadati</taxon>
        <taxon>Planctomycetota</taxon>
        <taxon>Planctomycetia</taxon>
        <taxon>Gemmatales</taxon>
        <taxon>Gemmataceae</taxon>
        <taxon>Limnoglobus</taxon>
    </lineage>
</organism>
<name>A0A5C1ABA5_9BACT</name>
<dbReference type="InterPro" id="IPR046560">
    <property type="entry name" value="DUF6714"/>
</dbReference>
<evidence type="ECO:0000313" key="2">
    <source>
        <dbReference type="Proteomes" id="UP000324974"/>
    </source>
</evidence>
<gene>
    <name evidence="1" type="ORF">PX52LOC_01180</name>
</gene>
<sequence length="173" mass="20199">MTDRQRELLQMIEDAFRGVELGDGVSLHESAVIDDYGTLEERRVARVPDEKRDWHKAMLEPDLPRLFDIGCGVLSFLDAQGMRFYLPACLMLLVGDHDNDLYGNMFESLEFQLTCLGDYNRERFDILNTIQRQCVCEVLTYLRDSMEDLEFEPRFRTNEINHAIDGYWSLPHA</sequence>
<accession>A0A5C1ABA5</accession>
<dbReference type="EMBL" id="CP042425">
    <property type="protein sequence ID" value="QEL14308.1"/>
    <property type="molecule type" value="Genomic_DNA"/>
</dbReference>
<proteinExistence type="predicted"/>
<dbReference type="Pfam" id="PF20461">
    <property type="entry name" value="DUF6714"/>
    <property type="match status" value="1"/>
</dbReference>
<dbReference type="OrthoDB" id="197790at2"/>
<keyword evidence="2" id="KW-1185">Reference proteome</keyword>